<protein>
    <submittedName>
        <fullName evidence="1">GatB Yqey domain-containing protein</fullName>
    </submittedName>
</protein>
<dbReference type="eggNOG" id="COG1610">
    <property type="taxonomic scope" value="Bacteria"/>
</dbReference>
<dbReference type="InterPro" id="IPR042184">
    <property type="entry name" value="YqeY/Aim41_N"/>
</dbReference>
<dbReference type="InterPro" id="IPR003789">
    <property type="entry name" value="Asn/Gln_tRNA_amidoTrase-B-like"/>
</dbReference>
<dbReference type="OrthoDB" id="9794041at2"/>
<organism evidence="1 2">
    <name type="scientific">Ligilactobacillus apodemi DSM 16634 = JCM 16172</name>
    <dbReference type="NCBI Taxonomy" id="1423724"/>
    <lineage>
        <taxon>Bacteria</taxon>
        <taxon>Bacillati</taxon>
        <taxon>Bacillota</taxon>
        <taxon>Bacilli</taxon>
        <taxon>Lactobacillales</taxon>
        <taxon>Lactobacillaceae</taxon>
        <taxon>Ligilactobacillus</taxon>
    </lineage>
</organism>
<accession>A0A0R1U0A3</accession>
<dbReference type="PATRIC" id="fig|1423724.4.peg.484"/>
<dbReference type="GO" id="GO:0016884">
    <property type="term" value="F:carbon-nitrogen ligase activity, with glutamine as amido-N-donor"/>
    <property type="evidence" value="ECO:0007669"/>
    <property type="project" value="InterPro"/>
</dbReference>
<dbReference type="SUPFAM" id="SSF89095">
    <property type="entry name" value="GatB/YqeY motif"/>
    <property type="match status" value="1"/>
</dbReference>
<evidence type="ECO:0000313" key="1">
    <source>
        <dbReference type="EMBL" id="KRL84568.1"/>
    </source>
</evidence>
<dbReference type="STRING" id="1423724.FC32_GL000459"/>
<name>A0A0R1U0A3_9LACO</name>
<dbReference type="Proteomes" id="UP000051324">
    <property type="component" value="Unassembled WGS sequence"/>
</dbReference>
<dbReference type="Gene3D" id="1.10.1510.10">
    <property type="entry name" value="Uncharacterised protein YqeY/AIM41 PF09424, N-terminal domain"/>
    <property type="match status" value="1"/>
</dbReference>
<proteinExistence type="predicted"/>
<dbReference type="PANTHER" id="PTHR28055:SF1">
    <property type="entry name" value="ALTERED INHERITANCE OF MITOCHONDRIA PROTEIN 41, MITOCHONDRIAL"/>
    <property type="match status" value="1"/>
</dbReference>
<keyword evidence="2" id="KW-1185">Reference proteome</keyword>
<comment type="caution">
    <text evidence="1">The sequence shown here is derived from an EMBL/GenBank/DDBJ whole genome shotgun (WGS) entry which is preliminary data.</text>
</comment>
<dbReference type="InterPro" id="IPR023168">
    <property type="entry name" value="GatB_Yqey_C_2"/>
</dbReference>
<dbReference type="Pfam" id="PF09424">
    <property type="entry name" value="YqeY"/>
    <property type="match status" value="1"/>
</dbReference>
<dbReference type="RefSeq" id="WP_025087813.1">
    <property type="nucleotide sequence ID" value="NZ_AZFT01000049.1"/>
</dbReference>
<dbReference type="EMBL" id="AZFT01000049">
    <property type="protein sequence ID" value="KRL84568.1"/>
    <property type="molecule type" value="Genomic_DNA"/>
</dbReference>
<reference evidence="1 2" key="1">
    <citation type="journal article" date="2015" name="Genome Announc.">
        <title>Expanding the biotechnology potential of lactobacilli through comparative genomics of 213 strains and associated genera.</title>
        <authorList>
            <person name="Sun Z."/>
            <person name="Harris H.M."/>
            <person name="McCann A."/>
            <person name="Guo C."/>
            <person name="Argimon S."/>
            <person name="Zhang W."/>
            <person name="Yang X."/>
            <person name="Jeffery I.B."/>
            <person name="Cooney J.C."/>
            <person name="Kagawa T.F."/>
            <person name="Liu W."/>
            <person name="Song Y."/>
            <person name="Salvetti E."/>
            <person name="Wrobel A."/>
            <person name="Rasinkangas P."/>
            <person name="Parkhill J."/>
            <person name="Rea M.C."/>
            <person name="O'Sullivan O."/>
            <person name="Ritari J."/>
            <person name="Douillard F.P."/>
            <person name="Paul Ross R."/>
            <person name="Yang R."/>
            <person name="Briner A.E."/>
            <person name="Felis G.E."/>
            <person name="de Vos W.M."/>
            <person name="Barrangou R."/>
            <person name="Klaenhammer T.R."/>
            <person name="Caufield P.W."/>
            <person name="Cui Y."/>
            <person name="Zhang H."/>
            <person name="O'Toole P.W."/>
        </authorList>
    </citation>
    <scope>NUCLEOTIDE SEQUENCE [LARGE SCALE GENOMIC DNA]</scope>
    <source>
        <strain evidence="1 2">DSM 16634</strain>
    </source>
</reference>
<dbReference type="InterPro" id="IPR019004">
    <property type="entry name" value="YqeY/Aim41"/>
</dbReference>
<evidence type="ECO:0000313" key="2">
    <source>
        <dbReference type="Proteomes" id="UP000051324"/>
    </source>
</evidence>
<dbReference type="AlphaFoldDB" id="A0A0R1U0A3"/>
<gene>
    <name evidence="1" type="ORF">FC32_GL000459</name>
</gene>
<dbReference type="PANTHER" id="PTHR28055">
    <property type="entry name" value="ALTERED INHERITANCE OF MITOCHONDRIA PROTEIN 41, MITOCHONDRIAL"/>
    <property type="match status" value="1"/>
</dbReference>
<sequence>MSLLDSLQKDMVSAMKAKDKARLATVRMLKAAVTNEQINVGHDLTPDEEVSVLSRELKQRKDSLEEFKAAGRDEAVQKLEEEIKVVEGYMPKKQLSADEVKTVVEETIEQVGATSKADFGKVMGAVMPKLKGKADGKLVNSTVMSLLNK</sequence>
<dbReference type="Gene3D" id="1.10.10.410">
    <property type="match status" value="1"/>
</dbReference>